<reference evidence="5" key="1">
    <citation type="submission" date="2020-05" db="EMBL/GenBank/DDBJ databases">
        <title>Evolutionary and genomic comparisons of hybrid uninucleate and nonhybrid Rhizoctonia fungi.</title>
        <authorList>
            <person name="Li C."/>
            <person name="Chen X."/>
        </authorList>
    </citation>
    <scope>NUCLEOTIDE SEQUENCE</scope>
    <source>
        <strain evidence="5">AG-1 IA</strain>
    </source>
</reference>
<dbReference type="GeneID" id="67028967"/>
<accession>A0A8H8SXN5</accession>
<feature type="region of interest" description="Disordered" evidence="1">
    <location>
        <begin position="690"/>
        <end position="709"/>
    </location>
</feature>
<dbReference type="Pfam" id="PF16335">
    <property type="entry name" value="GtaA_6_Hairpin"/>
    <property type="match status" value="2"/>
</dbReference>
<proteinExistence type="predicted"/>
<evidence type="ECO:0000259" key="4">
    <source>
        <dbReference type="Pfam" id="PF17168"/>
    </source>
</evidence>
<protein>
    <submittedName>
        <fullName evidence="5">Uncharacterized protein</fullName>
    </submittedName>
</protein>
<evidence type="ECO:0000256" key="1">
    <source>
        <dbReference type="SAM" id="MobiDB-lite"/>
    </source>
</evidence>
<evidence type="ECO:0000256" key="2">
    <source>
        <dbReference type="SAM" id="Phobius"/>
    </source>
</evidence>
<dbReference type="SUPFAM" id="SSF48208">
    <property type="entry name" value="Six-hairpin glycosidases"/>
    <property type="match status" value="1"/>
</dbReference>
<dbReference type="InterPro" id="IPR032514">
    <property type="entry name" value="GtaA_central"/>
</dbReference>
<name>A0A8H8SXN5_9AGAM</name>
<dbReference type="InterPro" id="IPR012341">
    <property type="entry name" value="6hp_glycosidase-like_sf"/>
</dbReference>
<keyword evidence="2" id="KW-0472">Membrane</keyword>
<feature type="transmembrane region" description="Helical" evidence="2">
    <location>
        <begin position="1101"/>
        <end position="1118"/>
    </location>
</feature>
<dbReference type="Pfam" id="PF17168">
    <property type="entry name" value="DUF5127"/>
    <property type="match status" value="1"/>
</dbReference>
<dbReference type="KEGG" id="rsx:RhiXN_06688"/>
<dbReference type="GO" id="GO:0005975">
    <property type="term" value="P:carbohydrate metabolic process"/>
    <property type="evidence" value="ECO:0007669"/>
    <property type="project" value="InterPro"/>
</dbReference>
<dbReference type="EMBL" id="CP059664">
    <property type="protein sequence ID" value="QRW21699.1"/>
    <property type="molecule type" value="Genomic_DNA"/>
</dbReference>
<feature type="domain" description="Glutaminase A central" evidence="3">
    <location>
        <begin position="717"/>
        <end position="1074"/>
    </location>
</feature>
<feature type="domain" description="Glutaminase A N-terminal" evidence="4">
    <location>
        <begin position="87"/>
        <end position="316"/>
    </location>
</feature>
<dbReference type="AlphaFoldDB" id="A0A8H8SXN5"/>
<dbReference type="PANTHER" id="PTHR31987:SF1">
    <property type="entry name" value="GLUTAMINASE A"/>
    <property type="match status" value="1"/>
</dbReference>
<dbReference type="PANTHER" id="PTHR31987">
    <property type="entry name" value="GLUTAMINASE A-RELATED"/>
    <property type="match status" value="1"/>
</dbReference>
<keyword evidence="2" id="KW-0812">Transmembrane</keyword>
<evidence type="ECO:0000313" key="6">
    <source>
        <dbReference type="Proteomes" id="UP000650533"/>
    </source>
</evidence>
<dbReference type="GO" id="GO:0003824">
    <property type="term" value="F:catalytic activity"/>
    <property type="evidence" value="ECO:0007669"/>
    <property type="project" value="UniProtKB-ARBA"/>
</dbReference>
<dbReference type="InterPro" id="IPR033433">
    <property type="entry name" value="GtaA_N"/>
</dbReference>
<evidence type="ECO:0000259" key="3">
    <source>
        <dbReference type="Pfam" id="PF16335"/>
    </source>
</evidence>
<dbReference type="InterPro" id="IPR052743">
    <property type="entry name" value="Glutaminase_GtaA"/>
</dbReference>
<keyword evidence="2" id="KW-1133">Transmembrane helix</keyword>
<evidence type="ECO:0000313" key="5">
    <source>
        <dbReference type="EMBL" id="QRW21699.1"/>
    </source>
</evidence>
<sequence>MVLSQNVTWETTPFNPPFFPLSVKSPYTSAWTAGGSSEPGKRWPYFGTGGTLGWACYVKVDNATYNVLGTIVASNTTVQTRTEFTATRTIISSRAGPVDIVVTFLSAIDVNDLVRLSLPFSYFSVSVAANDGASHAISVYTDISGEFVTGDTTQTVEWSTTTGNIVLHKMYLQQPIVYNERQQRAQWGAMYLAANQTQGTSWQTGSADALRGLFIKSGVLANTQDSNFRQVGKDWPVLAIAQDLGAVATQAQVATFVLGHSRNPAVQYYTNSGTQERSLYFLSKFSSEEDAIRYSVSDYDNARTASVEFDNRVQTDAARYSPDYASVVAFATRQAFASIEITLSGTGTAADLQDIKLFTKDAAVDNTGASREGVFSSVDSLYSIMPMLIYTNPNLGNYALASFFEYPETRAQSYAPHDLGLRYSRVVAHERQYRNPVDATANMIIMTYAFMRYTGDAKLAAKHYYTLKAWADYLVKNALVHSDQLTGDWFMTTGVSNQTNLALKGLIALKSMVEIQEAVGMKNESSTYEDAAKSGLEQWMELSNSGTKFRYESNSEQPQLLHGLYADKILGLNFVPESVYAIQRTQWTSGMKKFGVPLGDQGTTTSLAWEYFTLAALSTSDTNFLSNSSLTPLKSLAAMMQGDSEVIAPADVYDVITGQAIQGYSLRGNIGGSYALLALNVPTKSITQVPASPSPTMAPPSGNSSNSGFAIRGGEISPDYMGVISASTLQAFASMELTIPDGTKSIQDSDIKLFIKDMATEEDGTSMPGVFSSVNSLYSIMPMLIYTNPMLGNYGLRTILDYSRFFNQPFAAHNVGLRYGEAVVHPNQHSSRTDSTTSMIIMTYAFMRYTGVAELAAVHYNTLKTWADYLVDNALFHGLEVTGDWFVGDAAGPSANMTNVALKGLIALQSMVEIQSSLIDKSSESPKYLNAANSGLKQWIQHSDYGTKVAYQSNAKNYLLRALYADKLLGLNFVPESVYQRQRAQFASDLKQYGVPLTDQNNFTTITHQYFTIAALTANNSSFLSNSAFRAIKNYTGSLINADLAALADTYDAATGAAAAGSAARGSVGGSFTVLALKKGEVKQIHPIMVPTPNSTIKTPVALNFMATVVAFVSLVFLI</sequence>
<dbReference type="Gene3D" id="1.50.10.10">
    <property type="match status" value="1"/>
</dbReference>
<feature type="domain" description="Glutaminase A central" evidence="3">
    <location>
        <begin position="321"/>
        <end position="677"/>
    </location>
</feature>
<dbReference type="Proteomes" id="UP000650533">
    <property type="component" value="Chromosome 7"/>
</dbReference>
<dbReference type="InterPro" id="IPR008928">
    <property type="entry name" value="6-hairpin_glycosidase_sf"/>
</dbReference>
<gene>
    <name evidence="5" type="ORF">RhiXN_06688</name>
</gene>
<organism evidence="5 6">
    <name type="scientific">Rhizoctonia solani</name>
    <dbReference type="NCBI Taxonomy" id="456999"/>
    <lineage>
        <taxon>Eukaryota</taxon>
        <taxon>Fungi</taxon>
        <taxon>Dikarya</taxon>
        <taxon>Basidiomycota</taxon>
        <taxon>Agaricomycotina</taxon>
        <taxon>Agaricomycetes</taxon>
        <taxon>Cantharellales</taxon>
        <taxon>Ceratobasidiaceae</taxon>
        <taxon>Rhizoctonia</taxon>
    </lineage>
</organism>
<dbReference type="RefSeq" id="XP_043181936.1">
    <property type="nucleotide sequence ID" value="XM_043326504.1"/>
</dbReference>